<evidence type="ECO:0000313" key="2">
    <source>
        <dbReference type="Proteomes" id="UP001309876"/>
    </source>
</evidence>
<reference evidence="1 2" key="1">
    <citation type="submission" date="2023-08" db="EMBL/GenBank/DDBJ databases">
        <title>Black Yeasts Isolated from many extreme environments.</title>
        <authorList>
            <person name="Coleine C."/>
            <person name="Stajich J.E."/>
            <person name="Selbmann L."/>
        </authorList>
    </citation>
    <scope>NUCLEOTIDE SEQUENCE [LARGE SCALE GENOMIC DNA]</scope>
    <source>
        <strain evidence="1 2">CCFEE 5910</strain>
    </source>
</reference>
<keyword evidence="2" id="KW-1185">Reference proteome</keyword>
<dbReference type="AlphaFoldDB" id="A0AAN7T575"/>
<gene>
    <name evidence="1" type="ORF">LTR05_003146</name>
</gene>
<sequence length="128" mass="14457">MHTLPHPTIQIATILVGDAEVPLSLYWQAVDLWEAGHSSESIVVHIVATRNVSNLAMFRETIQHIVYNQELIKRSTIPAIITNTNPGMRRNSRIENVDELDNLDVADKVAQRREKEKLGLKQLIARLG</sequence>
<proteinExistence type="predicted"/>
<organism evidence="1 2">
    <name type="scientific">Lithohypha guttulata</name>
    <dbReference type="NCBI Taxonomy" id="1690604"/>
    <lineage>
        <taxon>Eukaryota</taxon>
        <taxon>Fungi</taxon>
        <taxon>Dikarya</taxon>
        <taxon>Ascomycota</taxon>
        <taxon>Pezizomycotina</taxon>
        <taxon>Eurotiomycetes</taxon>
        <taxon>Chaetothyriomycetidae</taxon>
        <taxon>Chaetothyriales</taxon>
        <taxon>Trichomeriaceae</taxon>
        <taxon>Lithohypha</taxon>
    </lineage>
</organism>
<name>A0AAN7T575_9EURO</name>
<protein>
    <submittedName>
        <fullName evidence="1">Uncharacterized protein</fullName>
    </submittedName>
</protein>
<accession>A0AAN7T575</accession>
<evidence type="ECO:0000313" key="1">
    <source>
        <dbReference type="EMBL" id="KAK5088922.1"/>
    </source>
</evidence>
<dbReference type="Proteomes" id="UP001309876">
    <property type="component" value="Unassembled WGS sequence"/>
</dbReference>
<dbReference type="EMBL" id="JAVRRJ010000002">
    <property type="protein sequence ID" value="KAK5088922.1"/>
    <property type="molecule type" value="Genomic_DNA"/>
</dbReference>
<comment type="caution">
    <text evidence="1">The sequence shown here is derived from an EMBL/GenBank/DDBJ whole genome shotgun (WGS) entry which is preliminary data.</text>
</comment>